<accession>A3KB92</accession>
<keyword evidence="3" id="KW-1185">Reference proteome</keyword>
<dbReference type="RefSeq" id="WP_005864271.1">
    <property type="nucleotide sequence ID" value="NZ_AAYA01000032.1"/>
</dbReference>
<comment type="caution">
    <text evidence="2">The sequence shown here is derived from an EMBL/GenBank/DDBJ whole genome shotgun (WGS) entry which is preliminary data.</text>
</comment>
<dbReference type="EMBL" id="AAYA01000032">
    <property type="protein sequence ID" value="EBA05564.1"/>
    <property type="molecule type" value="Genomic_DNA"/>
</dbReference>
<evidence type="ECO:0008006" key="4">
    <source>
        <dbReference type="Google" id="ProtNLM"/>
    </source>
</evidence>
<evidence type="ECO:0000256" key="1">
    <source>
        <dbReference type="SAM" id="SignalP"/>
    </source>
</evidence>
<dbReference type="OrthoDB" id="7866866at2"/>
<keyword evidence="1" id="KW-0732">Signal</keyword>
<dbReference type="eggNOG" id="ENOG5032YHF">
    <property type="taxonomic scope" value="Bacteria"/>
</dbReference>
<reference evidence="2 3" key="1">
    <citation type="submission" date="2006-06" db="EMBL/GenBank/DDBJ databases">
        <authorList>
            <person name="Moran M.A."/>
            <person name="Ferriera S."/>
            <person name="Johnson J."/>
            <person name="Kravitz S."/>
            <person name="Beeson K."/>
            <person name="Sutton G."/>
            <person name="Rogers Y.-H."/>
            <person name="Friedman R."/>
            <person name="Frazier M."/>
            <person name="Venter J.C."/>
        </authorList>
    </citation>
    <scope>NUCLEOTIDE SEQUENCE [LARGE SCALE GENOMIC DNA]</scope>
    <source>
        <strain evidence="2 3">E-37</strain>
    </source>
</reference>
<feature type="signal peptide" evidence="1">
    <location>
        <begin position="1"/>
        <end position="20"/>
    </location>
</feature>
<dbReference type="Proteomes" id="UP000005713">
    <property type="component" value="Unassembled WGS sequence"/>
</dbReference>
<name>A3KB92_SAGS3</name>
<dbReference type="InterPro" id="IPR036366">
    <property type="entry name" value="PGBDSf"/>
</dbReference>
<proteinExistence type="predicted"/>
<gene>
    <name evidence="2" type="ORF">SSE37_14434</name>
</gene>
<dbReference type="Gene3D" id="1.10.101.10">
    <property type="entry name" value="PGBD-like superfamily/PGBD"/>
    <property type="match status" value="1"/>
</dbReference>
<feature type="chain" id="PRO_5002655352" description="DUF2268 domain-containing protein" evidence="1">
    <location>
        <begin position="21"/>
        <end position="404"/>
    </location>
</feature>
<protein>
    <recommendedName>
        <fullName evidence="4">DUF2268 domain-containing protein</fullName>
    </recommendedName>
</protein>
<evidence type="ECO:0000313" key="3">
    <source>
        <dbReference type="Proteomes" id="UP000005713"/>
    </source>
</evidence>
<dbReference type="AlphaFoldDB" id="A3KB92"/>
<evidence type="ECO:0000313" key="2">
    <source>
        <dbReference type="EMBL" id="EBA05564.1"/>
    </source>
</evidence>
<organism evidence="2 3">
    <name type="scientific">Sagittula stellata (strain ATCC 700073 / DSM 11524 / E-37)</name>
    <dbReference type="NCBI Taxonomy" id="388399"/>
    <lineage>
        <taxon>Bacteria</taxon>
        <taxon>Pseudomonadati</taxon>
        <taxon>Pseudomonadota</taxon>
        <taxon>Alphaproteobacteria</taxon>
        <taxon>Rhodobacterales</taxon>
        <taxon>Roseobacteraceae</taxon>
        <taxon>Sagittula</taxon>
    </lineage>
</organism>
<sequence length="404" mass="44186">MRFAAAFVFLLCGLCGPAFAGDVHVACVQNQLSALGQDPGPVDGQSGPRTKAALAALVAQSGPDAQTAYARLPGFSRRAAVGWCREIGRFHLDALPFLPSYRMPEVHVSDEVSPQMRRALLAAHAQARSYMAERYGVRLASQVEIAAAVSPQAFRELVRTTEEGQQIPGTTLRASAERNCLGARGLGGSMYRDVMTFCGLAMGVADGAQLRIARDTLTSVMVHEYVHHMQREMAYDKVERWVRKGQRVRRRLGPAWMVEGTAEVLESRYWTRDTHVAGDALFLLRARAIAAQKTLASVRTDNEVRTAGAYAVSHYAAALLAGRYGDRSLIDFWRAVGETDNWYDAFAQVYGMSVQDFEKLYQTMLESRAFGLEFVQDIDIDGDGLIAGREALPPVAGGAQVHGN</sequence>